<evidence type="ECO:0000256" key="7">
    <source>
        <dbReference type="ARBA" id="ARBA00023201"/>
    </source>
</evidence>
<name>A0ABY6Q684_9GAMM</name>
<sequence>MIKIRRGLDIPLAGAPEQSIAREFSPRNVALVGADYIGMKPTMAVSEGDIVSKGQTLFTDKKCEGVAYTAPASGRVAAINRGARRVFQSLVIEIDESVEPKRWDAVAREAIASLTAESVKSRLLESGEWTSLRVRPFNKVADPSTEPAGIFVTAMDTRPHAVNPDWVIAENADTFVAGQEILAALSDAPVHVCMAAGSEVPVAGHQRVQAAEFSGPHPAGLAGTHIHFLQGASLTKLAWTIDYQDVIAIGNLFLNGEIDSARVVSVSGPAVSNPEIVRTVRGADIEALTAGNQAGGENRLISGSVLGGRSVQAHSAYLGRFHNQISLLSEGRDRAFMGWLSPGAKKHSAMGIYLSSLFGNKPLAMTTTTNGSERAMVPVGAYERVMPLDVLPTQLLRALLVGDTETAQALGCLELDEEDLALCTYVCPGKYEYGPVLRDNLARIEKEG</sequence>
<proteinExistence type="inferred from homology"/>
<keyword evidence="1 8" id="KW-0813">Transport</keyword>
<dbReference type="EMBL" id="CP036501">
    <property type="protein sequence ID" value="UZP74794.1"/>
    <property type="molecule type" value="Genomic_DNA"/>
</dbReference>
<dbReference type="PANTHER" id="PTHR37839">
    <property type="entry name" value="NA(+)-TRANSLOCATING NADH-QUINONE REDUCTASE SUBUNIT A"/>
    <property type="match status" value="1"/>
</dbReference>
<keyword evidence="2 8" id="KW-1278">Translocase</keyword>
<feature type="domain" description="NqrA N-terminal barrel-sandwich hybrid" evidence="9">
    <location>
        <begin position="2"/>
        <end position="95"/>
    </location>
</feature>
<evidence type="ECO:0000259" key="9">
    <source>
        <dbReference type="Pfam" id="PF05896"/>
    </source>
</evidence>
<evidence type="ECO:0000259" key="10">
    <source>
        <dbReference type="Pfam" id="PF11973"/>
    </source>
</evidence>
<organism evidence="12 13">
    <name type="scientific">Candidatus Paraluminiphilus aquimaris</name>
    <dbReference type="NCBI Taxonomy" id="2518994"/>
    <lineage>
        <taxon>Bacteria</taxon>
        <taxon>Pseudomonadati</taxon>
        <taxon>Pseudomonadota</taxon>
        <taxon>Gammaproteobacteria</taxon>
        <taxon>Cellvibrionales</taxon>
        <taxon>Halieaceae</taxon>
        <taxon>Candidatus Paraluminiphilus</taxon>
    </lineage>
</organism>
<dbReference type="InterPro" id="IPR022615">
    <property type="entry name" value="NqrA_C_domain"/>
</dbReference>
<evidence type="ECO:0000256" key="2">
    <source>
        <dbReference type="ARBA" id="ARBA00022967"/>
    </source>
</evidence>
<comment type="subunit">
    <text evidence="8">Composed of six subunits; NqrA, NqrB, NqrC, NqrD, NqrE and NqrF.</text>
</comment>
<protein>
    <recommendedName>
        <fullName evidence="8">Na(+)-translocating NADH-quinone reductase subunit A</fullName>
        <shortName evidence="8">Na(+)-NQR subunit A</shortName>
        <shortName evidence="8">Na(+)-translocating NQR subunit A</shortName>
        <ecNumber evidence="8">7.2.1.1</ecNumber>
    </recommendedName>
    <alternativeName>
        <fullName evidence="8">NQR complex subunit A</fullName>
    </alternativeName>
    <alternativeName>
        <fullName evidence="8">NQR-1 subunit A</fullName>
    </alternativeName>
</protein>
<feature type="domain" description="Na(+)-translocating NADH-quinone reductase subunit A C-terminal" evidence="10">
    <location>
        <begin position="263"/>
        <end position="312"/>
    </location>
</feature>
<evidence type="ECO:0000259" key="11">
    <source>
        <dbReference type="Pfam" id="PF24836"/>
    </source>
</evidence>
<comment type="similarity">
    <text evidence="8">Belongs to the NqrA family.</text>
</comment>
<keyword evidence="13" id="KW-1185">Reference proteome</keyword>
<comment type="function">
    <text evidence="8">NQR complex catalyzes the reduction of ubiquinone-1 to ubiquinol by two successive reactions, coupled with the transport of Na(+) ions from the cytoplasm to the periplasm. NqrA to NqrE are probably involved in the second step, the conversion of ubisemiquinone to ubiquinol.</text>
</comment>
<dbReference type="RefSeq" id="WP_279241254.1">
    <property type="nucleotide sequence ID" value="NZ_CP036501.1"/>
</dbReference>
<dbReference type="HAMAP" id="MF_00425">
    <property type="entry name" value="NqrA"/>
    <property type="match status" value="1"/>
</dbReference>
<evidence type="ECO:0000256" key="1">
    <source>
        <dbReference type="ARBA" id="ARBA00022448"/>
    </source>
</evidence>
<evidence type="ECO:0000313" key="12">
    <source>
        <dbReference type="EMBL" id="UZP74794.1"/>
    </source>
</evidence>
<dbReference type="InterPro" id="IPR008703">
    <property type="entry name" value="NqrA"/>
</dbReference>
<evidence type="ECO:0000256" key="6">
    <source>
        <dbReference type="ARBA" id="ARBA00023075"/>
    </source>
</evidence>
<reference evidence="12 13" key="1">
    <citation type="submission" date="2019-02" db="EMBL/GenBank/DDBJ databases">
        <title>Halieaceae_genomes.</title>
        <authorList>
            <person name="Li S.-H."/>
        </authorList>
    </citation>
    <scope>NUCLEOTIDE SEQUENCE [LARGE SCALE GENOMIC DNA]</scope>
    <source>
        <strain evidence="12 13">JH123</strain>
    </source>
</reference>
<dbReference type="Proteomes" id="UP001317963">
    <property type="component" value="Chromosome"/>
</dbReference>
<keyword evidence="3 8" id="KW-0520">NAD</keyword>
<dbReference type="InterPro" id="IPR056147">
    <property type="entry name" value="NQRA_N"/>
</dbReference>
<evidence type="ECO:0000313" key="13">
    <source>
        <dbReference type="Proteomes" id="UP001317963"/>
    </source>
</evidence>
<dbReference type="NCBIfam" id="TIGR01936">
    <property type="entry name" value="nqrA"/>
    <property type="match status" value="1"/>
</dbReference>
<dbReference type="Pfam" id="PF24836">
    <property type="entry name" value="NQRA_2nd"/>
    <property type="match status" value="1"/>
</dbReference>
<keyword evidence="5 8" id="KW-0406">Ion transport</keyword>
<evidence type="ECO:0000256" key="5">
    <source>
        <dbReference type="ARBA" id="ARBA00023065"/>
    </source>
</evidence>
<accession>A0ABY6Q684</accession>
<dbReference type="NCBIfam" id="NF003759">
    <property type="entry name" value="PRK05352.1-2"/>
    <property type="match status" value="1"/>
</dbReference>
<keyword evidence="6 8" id="KW-0830">Ubiquinone</keyword>
<dbReference type="Pfam" id="PF11973">
    <property type="entry name" value="NQRA_SLBB"/>
    <property type="match status" value="1"/>
</dbReference>
<evidence type="ECO:0000256" key="4">
    <source>
        <dbReference type="ARBA" id="ARBA00023053"/>
    </source>
</evidence>
<dbReference type="EC" id="7.2.1.1" evidence="8"/>
<keyword evidence="7 8" id="KW-0739">Sodium transport</keyword>
<feature type="domain" description="NqrA second alpha/beta" evidence="11">
    <location>
        <begin position="114"/>
        <end position="258"/>
    </location>
</feature>
<evidence type="ECO:0000256" key="8">
    <source>
        <dbReference type="HAMAP-Rule" id="MF_00425"/>
    </source>
</evidence>
<dbReference type="PANTHER" id="PTHR37839:SF1">
    <property type="entry name" value="NA(+)-TRANSLOCATING NADH-QUINONE REDUCTASE SUBUNIT A"/>
    <property type="match status" value="1"/>
</dbReference>
<dbReference type="Pfam" id="PF05896">
    <property type="entry name" value="NQRA_N"/>
    <property type="match status" value="1"/>
</dbReference>
<dbReference type="InterPro" id="IPR056148">
    <property type="entry name" value="NQRA_2nd"/>
</dbReference>
<comment type="catalytic activity">
    <reaction evidence="8">
        <text>a ubiquinone + n Na(+)(in) + NADH + H(+) = a ubiquinol + n Na(+)(out) + NAD(+)</text>
        <dbReference type="Rhea" id="RHEA:47748"/>
        <dbReference type="Rhea" id="RHEA-COMP:9565"/>
        <dbReference type="Rhea" id="RHEA-COMP:9566"/>
        <dbReference type="ChEBI" id="CHEBI:15378"/>
        <dbReference type="ChEBI" id="CHEBI:16389"/>
        <dbReference type="ChEBI" id="CHEBI:17976"/>
        <dbReference type="ChEBI" id="CHEBI:29101"/>
        <dbReference type="ChEBI" id="CHEBI:57540"/>
        <dbReference type="ChEBI" id="CHEBI:57945"/>
        <dbReference type="EC" id="7.2.1.1"/>
    </reaction>
</comment>
<gene>
    <name evidence="8" type="primary">nqrA</name>
    <name evidence="12" type="ORF">E0F26_08615</name>
</gene>
<keyword evidence="4 8" id="KW-0915">Sodium</keyword>
<evidence type="ECO:0000256" key="3">
    <source>
        <dbReference type="ARBA" id="ARBA00023027"/>
    </source>
</evidence>